<evidence type="ECO:0000256" key="1">
    <source>
        <dbReference type="ARBA" id="ARBA00023002"/>
    </source>
</evidence>
<dbReference type="RefSeq" id="XP_064707466.1">
    <property type="nucleotide sequence ID" value="XM_064845208.1"/>
</dbReference>
<evidence type="ECO:0008006" key="10">
    <source>
        <dbReference type="Google" id="ProtNLM"/>
    </source>
</evidence>
<dbReference type="PIRSF" id="PIRSF000102">
    <property type="entry name" value="Lac_mal_DH"/>
    <property type="match status" value="1"/>
</dbReference>
<reference evidence="8 9" key="1">
    <citation type="submission" date="2023-08" db="EMBL/GenBank/DDBJ databases">
        <title>Black Yeasts Isolated from many extreme environments.</title>
        <authorList>
            <person name="Coleine C."/>
            <person name="Stajich J.E."/>
            <person name="Selbmann L."/>
        </authorList>
    </citation>
    <scope>NUCLEOTIDE SEQUENCE [LARGE SCALE GENOMIC DNA]</scope>
    <source>
        <strain evidence="8 9">CCFEE 5792</strain>
    </source>
</reference>
<feature type="binding site" evidence="4">
    <location>
        <begin position="134"/>
        <end position="136"/>
    </location>
    <ligand>
        <name>NAD(+)</name>
        <dbReference type="ChEBI" id="CHEBI:57540"/>
    </ligand>
</feature>
<feature type="active site" description="Proton acceptor" evidence="3">
    <location>
        <position position="191"/>
    </location>
</feature>
<evidence type="ECO:0000259" key="7">
    <source>
        <dbReference type="Pfam" id="PF02866"/>
    </source>
</evidence>
<comment type="caution">
    <text evidence="8">The sequence shown here is derived from an EMBL/GenBank/DDBJ whole genome shotgun (WGS) entry which is preliminary data.</text>
</comment>
<dbReference type="Proteomes" id="UP001358417">
    <property type="component" value="Unassembled WGS sequence"/>
</dbReference>
<dbReference type="EMBL" id="JAVRRD010000010">
    <property type="protein sequence ID" value="KAK5054693.1"/>
    <property type="molecule type" value="Genomic_DNA"/>
</dbReference>
<dbReference type="GO" id="GO:0006089">
    <property type="term" value="P:lactate metabolic process"/>
    <property type="evidence" value="ECO:0007669"/>
    <property type="project" value="TreeGrafter"/>
</dbReference>
<feature type="binding site" evidence="4">
    <location>
        <begin position="21"/>
        <end position="26"/>
    </location>
    <ligand>
        <name>NAD(+)</name>
        <dbReference type="ChEBI" id="CHEBI:57540"/>
    </ligand>
</feature>
<comment type="similarity">
    <text evidence="5">Belongs to the LDH/MDH superfamily.</text>
</comment>
<dbReference type="PANTHER" id="PTHR43128:SF16">
    <property type="entry name" value="L-LACTATE DEHYDROGENASE"/>
    <property type="match status" value="1"/>
</dbReference>
<feature type="binding site" evidence="4">
    <location>
        <position position="111"/>
    </location>
    <ligand>
        <name>NAD(+)</name>
        <dbReference type="ChEBI" id="CHEBI:57540"/>
    </ligand>
</feature>
<evidence type="ECO:0000256" key="5">
    <source>
        <dbReference type="RuleBase" id="RU003369"/>
    </source>
</evidence>
<dbReference type="GeneID" id="89969805"/>
<dbReference type="Pfam" id="PF02866">
    <property type="entry name" value="Ldh_1_C"/>
    <property type="match status" value="1"/>
</dbReference>
<name>A0AAV9NGJ8_9EURO</name>
<evidence type="ECO:0000259" key="6">
    <source>
        <dbReference type="Pfam" id="PF00056"/>
    </source>
</evidence>
<evidence type="ECO:0000313" key="8">
    <source>
        <dbReference type="EMBL" id="KAK5054693.1"/>
    </source>
</evidence>
<dbReference type="SUPFAM" id="SSF56327">
    <property type="entry name" value="LDH C-terminal domain-like"/>
    <property type="match status" value="1"/>
</dbReference>
<proteinExistence type="inferred from homology"/>
<organism evidence="8 9">
    <name type="scientific">Exophiala bonariae</name>
    <dbReference type="NCBI Taxonomy" id="1690606"/>
    <lineage>
        <taxon>Eukaryota</taxon>
        <taxon>Fungi</taxon>
        <taxon>Dikarya</taxon>
        <taxon>Ascomycota</taxon>
        <taxon>Pezizomycotina</taxon>
        <taxon>Eurotiomycetes</taxon>
        <taxon>Chaetothyriomycetidae</taxon>
        <taxon>Chaetothyriales</taxon>
        <taxon>Herpotrichiellaceae</taxon>
        <taxon>Exophiala</taxon>
    </lineage>
</organism>
<dbReference type="AlphaFoldDB" id="A0AAV9NGJ8"/>
<gene>
    <name evidence="8" type="ORF">LTR84_001585</name>
</gene>
<dbReference type="Gene3D" id="3.40.50.720">
    <property type="entry name" value="NAD(P)-binding Rossmann-like Domain"/>
    <property type="match status" value="1"/>
</dbReference>
<keyword evidence="9" id="KW-1185">Reference proteome</keyword>
<dbReference type="PRINTS" id="PR00086">
    <property type="entry name" value="LLDHDRGNASE"/>
</dbReference>
<dbReference type="Pfam" id="PF00056">
    <property type="entry name" value="Ldh_1_N"/>
    <property type="match status" value="1"/>
</dbReference>
<protein>
    <recommendedName>
        <fullName evidence="10">L-lactate dehydrogenase</fullName>
    </recommendedName>
</protein>
<dbReference type="InterPro" id="IPR001236">
    <property type="entry name" value="Lactate/malate_DH_N"/>
</dbReference>
<dbReference type="Gene3D" id="3.90.110.10">
    <property type="entry name" value="Lactate dehydrogenase/glycoside hydrolase, family 4, C-terminal"/>
    <property type="match status" value="1"/>
</dbReference>
<dbReference type="SUPFAM" id="SSF51735">
    <property type="entry name" value="NAD(P)-binding Rossmann-fold domains"/>
    <property type="match status" value="1"/>
</dbReference>
<dbReference type="InterPro" id="IPR022383">
    <property type="entry name" value="Lactate/malate_DH_C"/>
</dbReference>
<dbReference type="CDD" id="cd00300">
    <property type="entry name" value="LDH_like"/>
    <property type="match status" value="1"/>
</dbReference>
<evidence type="ECO:0000256" key="4">
    <source>
        <dbReference type="PIRSR" id="PIRSR000102-3"/>
    </source>
</evidence>
<dbReference type="InterPro" id="IPR001557">
    <property type="entry name" value="L-lactate/malate_DH"/>
</dbReference>
<feature type="domain" description="Lactate/malate dehydrogenase C-terminal" evidence="7">
    <location>
        <begin position="161"/>
        <end position="321"/>
    </location>
</feature>
<dbReference type="PANTHER" id="PTHR43128">
    <property type="entry name" value="L-2-HYDROXYCARBOXYLATE DEHYDROGENASE (NAD(P)(+))"/>
    <property type="match status" value="1"/>
</dbReference>
<accession>A0AAV9NGJ8</accession>
<evidence type="ECO:0000313" key="9">
    <source>
        <dbReference type="Proteomes" id="UP001358417"/>
    </source>
</evidence>
<dbReference type="InterPro" id="IPR015955">
    <property type="entry name" value="Lactate_DH/Glyco_Ohase_4_C"/>
</dbReference>
<keyword evidence="1 5" id="KW-0560">Oxidoreductase</keyword>
<dbReference type="InterPro" id="IPR036291">
    <property type="entry name" value="NAD(P)-bd_dom_sf"/>
</dbReference>
<dbReference type="GO" id="GO:0004459">
    <property type="term" value="F:L-lactate dehydrogenase (NAD+) activity"/>
    <property type="evidence" value="ECO:0007669"/>
    <property type="project" value="TreeGrafter"/>
</dbReference>
<evidence type="ECO:0000256" key="2">
    <source>
        <dbReference type="ARBA" id="ARBA00023027"/>
    </source>
</evidence>
<evidence type="ECO:0000256" key="3">
    <source>
        <dbReference type="PIRSR" id="PIRSR000102-1"/>
    </source>
</evidence>
<sequence length="325" mass="34504">MEPPFMDPEISRDRSRIAVLGAGSVGSAIALCLILNPVASEVLLVDPKADLRDAQVKDLGDATTYHGAVGGGGVRIRSGTHREAGQCDIVVISAGAKQRQGESRTDLLGRNLAILRSAINDMKPFREETVILLVANPVDVLTYYAQKFAGLPRSQVIGSGTFLDSARLRGILADKIGVDAGSVDAYVLGEHGETQLVAWSCVTIGAVPMDQCLPPDVTIDRKAVAAETKDKAAKIIEAKGATAYGIAALTASICKSILFDQRNVRPISHWNEELGCCLSLPVVLGRKGIVRTLNIPLNDDETHLLNISAGALKGFIEDAEKSQKS</sequence>
<feature type="domain" description="Lactate/malate dehydrogenase N-terminal" evidence="6">
    <location>
        <begin position="16"/>
        <end position="158"/>
    </location>
</feature>
<feature type="binding site" evidence="4">
    <location>
        <position position="46"/>
    </location>
    <ligand>
        <name>NAD(+)</name>
        <dbReference type="ChEBI" id="CHEBI:57540"/>
    </ligand>
</feature>
<keyword evidence="2 4" id="KW-0520">NAD</keyword>